<protein>
    <recommendedName>
        <fullName evidence="3">F-box domain-containing protein</fullName>
    </recommendedName>
</protein>
<keyword evidence="2" id="KW-1185">Reference proteome</keyword>
<dbReference type="OMA" id="SHEVHEK"/>
<gene>
    <name evidence="1" type="ORF">SEVIR_1G080400v2</name>
</gene>
<dbReference type="Proteomes" id="UP000298652">
    <property type="component" value="Chromosome 1"/>
</dbReference>
<dbReference type="AlphaFoldDB" id="A0A4U6W8R0"/>
<proteinExistence type="predicted"/>
<dbReference type="Gramene" id="TKW37913">
    <property type="protein sequence ID" value="TKW37913"/>
    <property type="gene ID" value="SEVIR_1G080400v2"/>
</dbReference>
<name>A0A4U6W8R0_SETVI</name>
<reference evidence="1" key="1">
    <citation type="submission" date="2019-03" db="EMBL/GenBank/DDBJ databases">
        <title>WGS assembly of Setaria viridis.</title>
        <authorList>
            <person name="Huang P."/>
            <person name="Jenkins J."/>
            <person name="Grimwood J."/>
            <person name="Barry K."/>
            <person name="Healey A."/>
            <person name="Mamidi S."/>
            <person name="Sreedasyam A."/>
            <person name="Shu S."/>
            <person name="Feldman M."/>
            <person name="Wu J."/>
            <person name="Yu Y."/>
            <person name="Chen C."/>
            <person name="Johnson J."/>
            <person name="Rokhsar D."/>
            <person name="Baxter I."/>
            <person name="Schmutz J."/>
            <person name="Brutnell T."/>
            <person name="Kellogg E."/>
        </authorList>
    </citation>
    <scope>NUCLEOTIDE SEQUENCE [LARGE SCALE GENOMIC DNA]</scope>
</reference>
<dbReference type="EMBL" id="CM016552">
    <property type="protein sequence ID" value="TKW37913.1"/>
    <property type="molecule type" value="Genomic_DNA"/>
</dbReference>
<accession>A0A4U6W8R0</accession>
<evidence type="ECO:0000313" key="2">
    <source>
        <dbReference type="Proteomes" id="UP000298652"/>
    </source>
</evidence>
<evidence type="ECO:0000313" key="1">
    <source>
        <dbReference type="EMBL" id="TKW37913.1"/>
    </source>
</evidence>
<sequence length="443" mass="47787">MAAAAAVTKRRATGTDGGGIAALPEELLHEVFSRVGGVKDIFLLARAVPAGQGHRARLLGFFRRRTKRLVDYCPSMAKMRAAQRTSVSPPTFLPAPGSPLGPTERALTSFVADDDGTFNYAQPLAARRGVVLMQLVPRTFNLIDRVIDTSPLLLGLFNPTTCERHVLPPLECSSGSRWCVDGYAIITAADGDELDGSSPPPPPSGRFTFSQLLLLATRQGSYQRYLHSYSAATRGWGGAPTACLDGRCLSLVGEGPAAVHRGAVHWLCNDDLEASTRGAPRGDHSLCKLSAELGGTARVSLAKLPVRAGGTPLLHVSRDGKLSVACMYPAHATVWTQQDGGGEDDAYVFLIPMAMAAVPTNSKDPPGLQHWLEEWYEFDRGSVLVLGRSGGVFVLDLEKEVIEKVMDCFPRLYVGKRHGRFVPYEMDLVEFFVSRLGGLLCRG</sequence>
<evidence type="ECO:0008006" key="3">
    <source>
        <dbReference type="Google" id="ProtNLM"/>
    </source>
</evidence>
<organism evidence="1 2">
    <name type="scientific">Setaria viridis</name>
    <name type="common">Green bristlegrass</name>
    <name type="synonym">Setaria italica subsp. viridis</name>
    <dbReference type="NCBI Taxonomy" id="4556"/>
    <lineage>
        <taxon>Eukaryota</taxon>
        <taxon>Viridiplantae</taxon>
        <taxon>Streptophyta</taxon>
        <taxon>Embryophyta</taxon>
        <taxon>Tracheophyta</taxon>
        <taxon>Spermatophyta</taxon>
        <taxon>Magnoliopsida</taxon>
        <taxon>Liliopsida</taxon>
        <taxon>Poales</taxon>
        <taxon>Poaceae</taxon>
        <taxon>PACMAD clade</taxon>
        <taxon>Panicoideae</taxon>
        <taxon>Panicodae</taxon>
        <taxon>Paniceae</taxon>
        <taxon>Cenchrinae</taxon>
        <taxon>Setaria</taxon>
    </lineage>
</organism>
<dbReference type="PANTHER" id="PTHR35828">
    <property type="entry name" value="OS08G0203800 PROTEIN-RELATED"/>
    <property type="match status" value="1"/>
</dbReference>
<dbReference type="PANTHER" id="PTHR35828:SF13">
    <property type="entry name" value="OS01G0152100 PROTEIN"/>
    <property type="match status" value="1"/>
</dbReference>